<gene>
    <name evidence="1" type="ORF">ACFSB2_04905</name>
</gene>
<dbReference type="Pfam" id="PF17132">
    <property type="entry name" value="Glyco_hydro_106"/>
    <property type="match status" value="1"/>
</dbReference>
<organism evidence="1 2">
    <name type="scientific">Alicyclobacillus fodiniaquatilis</name>
    <dbReference type="NCBI Taxonomy" id="1661150"/>
    <lineage>
        <taxon>Bacteria</taxon>
        <taxon>Bacillati</taxon>
        <taxon>Bacillota</taxon>
        <taxon>Bacilli</taxon>
        <taxon>Bacillales</taxon>
        <taxon>Alicyclobacillaceae</taxon>
        <taxon>Alicyclobacillus</taxon>
    </lineage>
</organism>
<keyword evidence="1" id="KW-0378">Hydrolase</keyword>
<accession>A0ABW4JEB7</accession>
<sequence>MDHLLFRNPLAKYRIHPFWFWNGEMDNAQIRIQIVEMAQKGLGGFFLCARQGMQIPYLSDAWFDKVEYAIQVAEQCHLDVWLYDEYPYPSGIAGGEVILQHPDAKHRTLDRRTKRASDGEDVLLDLPWGKIILALAVPVDATTGQKQWREAIDIRDHIGSHQHEPVFQKTGLTNYNQKRFFTYGTMKQLQWTAPTGCWEVCVFIEEEIHEFKYYGTFVDPGHQEAMKSFIEITHERYKQKVGRHFGKTVKGMFTDEIGFLGRYPWSSRLPDFFYQKNGYRLEAHLPALHDANHPQAAKIRYDYFQALHLLLRTVYHRQVHDWCAENGLDYAAEVPAMRMTTQLFSHVIGSDSAHDKIGRSLDWSLEHYYLNFRWNPKMTSSLARQLGRERALVECFHSVGWSMTLQDAKWMIDRMAAMGINFFNFHAFFYTLDGLMKHDAPPSQFLQNPYWRHFKQLGDYVGRISYVMSQGASIGELALLDPTTSFWTHLGNPLHGFRYIGDHAAENERLERLKSDWMAIGKTLLLNQMEYDHLDPELLMDADIVDGRICIGQATYSTLILPPMRNLEFGAWGKIKDFVTQGGTVISAGLLPHESIEEDHDTLQAELLALFGVSPSVAFDAWHDRENVDSPVPWTKGQGNTYFVHAAEKDADGDLAHRMMDLLRQLEQPVVQLADAKARRSFLIQCRSFGDSYVLFVANQEDLAWDLPIEVHLNRLFGEHIQTEQLRMRAWNLETGETQMIAFAQQAELAIVSMHFARYESHLIEIYLALPSDLKSANQPESVAPYQLALCAKDSWEVAAHQLNIIRFDTFTLTLNDEHAGTKVQVKTFIDQCADMQDEQKLPLQFQQVFGTPMKVQLKYPLRCTYQTQFTVAEVPSVCDIFMDSGAISGNYALYVNGHQIAKEDFHPKFVYDHMNVACHVKDFLRSGENKLLVVVDVQQDWDGLVDAIYLQGDFGVAFAGDHTSIITKACGIAALNGGPYPSYPYYAGTLSFKRSFSLEHLPANPCFTLDFSDWDPHFHDCAEVIINGQSLGVRPWSPYRWRGDTNLLRSGDNLIEVQVTNTLVGMLEGKYFDYANHQLIDVTDVAKEM</sequence>
<dbReference type="PANTHER" id="PTHR36848">
    <property type="entry name" value="DNA-BINDING PROTEIN (PUTATIVE SECRETED PROTEIN)-RELATED"/>
    <property type="match status" value="1"/>
</dbReference>
<reference evidence="2" key="1">
    <citation type="journal article" date="2019" name="Int. J. Syst. Evol. Microbiol.">
        <title>The Global Catalogue of Microorganisms (GCM) 10K type strain sequencing project: providing services to taxonomists for standard genome sequencing and annotation.</title>
        <authorList>
            <consortium name="The Broad Institute Genomics Platform"/>
            <consortium name="The Broad Institute Genome Sequencing Center for Infectious Disease"/>
            <person name="Wu L."/>
            <person name="Ma J."/>
        </authorList>
    </citation>
    <scope>NUCLEOTIDE SEQUENCE [LARGE SCALE GENOMIC DNA]</scope>
    <source>
        <strain evidence="2">CGMCC 1.12286</strain>
    </source>
</reference>
<dbReference type="InterPro" id="IPR008979">
    <property type="entry name" value="Galactose-bd-like_sf"/>
</dbReference>
<comment type="caution">
    <text evidence="1">The sequence shown here is derived from an EMBL/GenBank/DDBJ whole genome shotgun (WGS) entry which is preliminary data.</text>
</comment>
<dbReference type="Proteomes" id="UP001597079">
    <property type="component" value="Unassembled WGS sequence"/>
</dbReference>
<proteinExistence type="predicted"/>
<name>A0ABW4JEB7_9BACL</name>
<keyword evidence="2" id="KW-1185">Reference proteome</keyword>
<dbReference type="EMBL" id="JBHUCX010000014">
    <property type="protein sequence ID" value="MFD1674049.1"/>
    <property type="molecule type" value="Genomic_DNA"/>
</dbReference>
<dbReference type="GO" id="GO:0016787">
    <property type="term" value="F:hydrolase activity"/>
    <property type="evidence" value="ECO:0007669"/>
    <property type="project" value="UniProtKB-KW"/>
</dbReference>
<dbReference type="RefSeq" id="WP_377941777.1">
    <property type="nucleotide sequence ID" value="NZ_JBHUCX010000014.1"/>
</dbReference>
<dbReference type="Gene3D" id="3.40.50.880">
    <property type="match status" value="1"/>
</dbReference>
<dbReference type="SUPFAM" id="SSF49785">
    <property type="entry name" value="Galactose-binding domain-like"/>
    <property type="match status" value="2"/>
</dbReference>
<protein>
    <submittedName>
        <fullName evidence="1">Glycosyl hydrolase</fullName>
    </submittedName>
</protein>
<dbReference type="PANTHER" id="PTHR36848:SF2">
    <property type="entry name" value="SECRETED PROTEIN"/>
    <property type="match status" value="1"/>
</dbReference>
<evidence type="ECO:0000313" key="1">
    <source>
        <dbReference type="EMBL" id="MFD1674049.1"/>
    </source>
</evidence>
<dbReference type="InterPro" id="IPR029062">
    <property type="entry name" value="Class_I_gatase-like"/>
</dbReference>
<dbReference type="InterPro" id="IPR053161">
    <property type="entry name" value="Ulvan_degrading_GH"/>
</dbReference>
<evidence type="ECO:0000313" key="2">
    <source>
        <dbReference type="Proteomes" id="UP001597079"/>
    </source>
</evidence>
<dbReference type="Gene3D" id="2.60.120.260">
    <property type="entry name" value="Galactose-binding domain-like"/>
    <property type="match status" value="2"/>
</dbReference>